<dbReference type="Proteomes" id="UP000008080">
    <property type="component" value="Chromosome"/>
</dbReference>
<protein>
    <recommendedName>
        <fullName evidence="4">CBS domain-containing protein</fullName>
    </recommendedName>
</protein>
<gene>
    <name evidence="5" type="ordered locus">Bd0921</name>
</gene>
<dbReference type="Gene3D" id="3.10.580.10">
    <property type="entry name" value="CBS-domain"/>
    <property type="match status" value="1"/>
</dbReference>
<dbReference type="SMART" id="SM00116">
    <property type="entry name" value="CBS"/>
    <property type="match status" value="2"/>
</dbReference>
<dbReference type="InterPro" id="IPR051257">
    <property type="entry name" value="Diverse_CBS-Domain"/>
</dbReference>
<dbReference type="InterPro" id="IPR000644">
    <property type="entry name" value="CBS_dom"/>
</dbReference>
<evidence type="ECO:0000256" key="3">
    <source>
        <dbReference type="SAM" id="MobiDB-lite"/>
    </source>
</evidence>
<dbReference type="Gene3D" id="1.10.490.110">
    <property type="entry name" value="Uncharacterized conserved protein DUF2267"/>
    <property type="match status" value="1"/>
</dbReference>
<dbReference type="eggNOG" id="COG5502">
    <property type="taxonomic scope" value="Bacteria"/>
</dbReference>
<organism evidence="5 6">
    <name type="scientific">Bdellovibrio bacteriovorus (strain ATCC 15356 / DSM 50701 / NCIMB 9529 / HD100)</name>
    <dbReference type="NCBI Taxonomy" id="264462"/>
    <lineage>
        <taxon>Bacteria</taxon>
        <taxon>Pseudomonadati</taxon>
        <taxon>Bdellovibrionota</taxon>
        <taxon>Bdellovibrionia</taxon>
        <taxon>Bdellovibrionales</taxon>
        <taxon>Pseudobdellovibrionaceae</taxon>
        <taxon>Bdellovibrio</taxon>
    </lineage>
</organism>
<dbReference type="InterPro" id="IPR018727">
    <property type="entry name" value="DUF2267"/>
</dbReference>
<proteinExistence type="predicted"/>
<keyword evidence="6" id="KW-1185">Reference proteome</keyword>
<dbReference type="PANTHER" id="PTHR43080:SF2">
    <property type="entry name" value="CBS DOMAIN-CONTAINING PROTEIN"/>
    <property type="match status" value="1"/>
</dbReference>
<reference evidence="5 6" key="1">
    <citation type="journal article" date="2004" name="Science">
        <title>A predator unmasked: life cycle of Bdellovibrio bacteriovorus from a genomic perspective.</title>
        <authorList>
            <person name="Rendulic S."/>
            <person name="Jagtap P."/>
            <person name="Rosinus A."/>
            <person name="Eppinger M."/>
            <person name="Baar C."/>
            <person name="Lanz C."/>
            <person name="Keller H."/>
            <person name="Lambert C."/>
            <person name="Evans K.J."/>
            <person name="Goesmann A."/>
            <person name="Meyer F."/>
            <person name="Sockett R.E."/>
            <person name="Schuster S.C."/>
        </authorList>
    </citation>
    <scope>NUCLEOTIDE SEQUENCE [LARGE SCALE GENOMIC DNA]</scope>
    <source>
        <strain evidence="6">ATCC 15356 / DSM 50701 / NCIMB 9529 / HD100</strain>
    </source>
</reference>
<evidence type="ECO:0000256" key="2">
    <source>
        <dbReference type="PROSITE-ProRule" id="PRU00703"/>
    </source>
</evidence>
<dbReference type="GO" id="GO:0016491">
    <property type="term" value="F:oxidoreductase activity"/>
    <property type="evidence" value="ECO:0007669"/>
    <property type="project" value="UniProtKB-KW"/>
</dbReference>
<dbReference type="Pfam" id="PF00571">
    <property type="entry name" value="CBS"/>
    <property type="match status" value="2"/>
</dbReference>
<evidence type="ECO:0000256" key="1">
    <source>
        <dbReference type="ARBA" id="ARBA00023122"/>
    </source>
</evidence>
<dbReference type="STRING" id="264462.Bd0921"/>
<keyword evidence="5" id="KW-0560">Oxidoreductase</keyword>
<dbReference type="PROSITE" id="PS51371">
    <property type="entry name" value="CBS"/>
    <property type="match status" value="2"/>
</dbReference>
<name>Q6MPD4_BDEBA</name>
<feature type="compositionally biased region" description="Polar residues" evidence="3">
    <location>
        <begin position="45"/>
        <end position="62"/>
    </location>
</feature>
<dbReference type="AlphaFoldDB" id="Q6MPD4"/>
<dbReference type="EMBL" id="BX842648">
    <property type="protein sequence ID" value="CAE78864.1"/>
    <property type="molecule type" value="Genomic_DNA"/>
</dbReference>
<evidence type="ECO:0000313" key="6">
    <source>
        <dbReference type="Proteomes" id="UP000008080"/>
    </source>
</evidence>
<accession>Q6MPD4</accession>
<dbReference type="Pfam" id="PF10025">
    <property type="entry name" value="DUF2267"/>
    <property type="match status" value="1"/>
</dbReference>
<evidence type="ECO:0000313" key="5">
    <source>
        <dbReference type="EMBL" id="CAE78864.1"/>
    </source>
</evidence>
<dbReference type="SUPFAM" id="SSF54631">
    <property type="entry name" value="CBS-domain pair"/>
    <property type="match status" value="1"/>
</dbReference>
<keyword evidence="1 2" id="KW-0129">CBS domain</keyword>
<feature type="domain" description="CBS" evidence="4">
    <location>
        <begin position="66"/>
        <end position="123"/>
    </location>
</feature>
<sequence length="352" mass="39139">MLEIFGDIAQNLRLGLMATPSPGHAGVKEQGPVHVHHVTGPPASGVTSSRQSRSPTMKSPSVQTLPLHKPIILKKDKSIRQAALAMNRNHVGSVIVSDGHGVLRGLFTDRDLALALALKNMETSVPLGEITQHSLLYVNESATLENVIDLMKKYAIRRVPVVRSRPNGKQTCLGIITLDDLVKEGLIDKKDEVQILRSQLKTTHERHSRGRLKSIFRSQEHKEHAMFAFLKSITENTGLSRVSAKRLALESLTMILGRVPEKPGTKLLAQLPHELQMQLLSEVSPADRSITATLILEQTQKNFKVTPKKAQELLQGFWRALSKAVSSSEIRKLERELPKEIIQIFYSRSLLT</sequence>
<dbReference type="InterPro" id="IPR046342">
    <property type="entry name" value="CBS_dom_sf"/>
</dbReference>
<feature type="domain" description="CBS" evidence="4">
    <location>
        <begin position="130"/>
        <end position="192"/>
    </location>
</feature>
<dbReference type="HOGENOM" id="CLU_786806_0_0_7"/>
<evidence type="ECO:0000259" key="4">
    <source>
        <dbReference type="PROSITE" id="PS51371"/>
    </source>
</evidence>
<feature type="region of interest" description="Disordered" evidence="3">
    <location>
        <begin position="38"/>
        <end position="62"/>
    </location>
</feature>
<dbReference type="InterPro" id="IPR038282">
    <property type="entry name" value="DUF2267_sf"/>
</dbReference>
<dbReference type="KEGG" id="bba:Bd0921"/>
<dbReference type="PANTHER" id="PTHR43080">
    <property type="entry name" value="CBS DOMAIN-CONTAINING PROTEIN CBSX3, MITOCHONDRIAL"/>
    <property type="match status" value="1"/>
</dbReference>
<dbReference type="eggNOG" id="COG0517">
    <property type="taxonomic scope" value="Bacteria"/>
</dbReference>